<accession>A0A8S0VF41</accession>
<dbReference type="EMBL" id="CACTIH010009266">
    <property type="protein sequence ID" value="CAA3028701.1"/>
    <property type="molecule type" value="Genomic_DNA"/>
</dbReference>
<dbReference type="Gramene" id="OE9A049419T1">
    <property type="protein sequence ID" value="OE9A049419C1"/>
    <property type="gene ID" value="OE9A049419"/>
</dbReference>
<evidence type="ECO:0000256" key="1">
    <source>
        <dbReference type="SAM" id="MobiDB-lite"/>
    </source>
</evidence>
<keyword evidence="3" id="KW-1185">Reference proteome</keyword>
<comment type="caution">
    <text evidence="2">The sequence shown here is derived from an EMBL/GenBank/DDBJ whole genome shotgun (WGS) entry which is preliminary data.</text>
</comment>
<gene>
    <name evidence="2" type="ORF">OLEA9_A049419</name>
</gene>
<dbReference type="AlphaFoldDB" id="A0A8S0VF41"/>
<dbReference type="SUPFAM" id="SSF52833">
    <property type="entry name" value="Thioredoxin-like"/>
    <property type="match status" value="1"/>
</dbReference>
<dbReference type="CDD" id="cd02980">
    <property type="entry name" value="TRX_Fd_family"/>
    <property type="match status" value="1"/>
</dbReference>
<dbReference type="OrthoDB" id="913780at2759"/>
<proteinExistence type="predicted"/>
<dbReference type="Proteomes" id="UP000594638">
    <property type="component" value="Unassembled WGS sequence"/>
</dbReference>
<feature type="compositionally biased region" description="Basic and acidic residues" evidence="1">
    <location>
        <begin position="147"/>
        <end position="160"/>
    </location>
</feature>
<name>A0A8S0VF41_OLEEU</name>
<evidence type="ECO:0000313" key="3">
    <source>
        <dbReference type="Proteomes" id="UP000594638"/>
    </source>
</evidence>
<organism evidence="2 3">
    <name type="scientific">Olea europaea subsp. europaea</name>
    <dbReference type="NCBI Taxonomy" id="158383"/>
    <lineage>
        <taxon>Eukaryota</taxon>
        <taxon>Viridiplantae</taxon>
        <taxon>Streptophyta</taxon>
        <taxon>Embryophyta</taxon>
        <taxon>Tracheophyta</taxon>
        <taxon>Spermatophyta</taxon>
        <taxon>Magnoliopsida</taxon>
        <taxon>eudicotyledons</taxon>
        <taxon>Gunneridae</taxon>
        <taxon>Pentapetalae</taxon>
        <taxon>asterids</taxon>
        <taxon>lamiids</taxon>
        <taxon>Lamiales</taxon>
        <taxon>Oleaceae</taxon>
        <taxon>Oleeae</taxon>
        <taxon>Olea</taxon>
    </lineage>
</organism>
<feature type="region of interest" description="Disordered" evidence="1">
    <location>
        <begin position="147"/>
        <end position="182"/>
    </location>
</feature>
<dbReference type="Gene3D" id="3.40.30.10">
    <property type="entry name" value="Glutaredoxin"/>
    <property type="match status" value="1"/>
</dbReference>
<reference evidence="2 3" key="1">
    <citation type="submission" date="2019-12" db="EMBL/GenBank/DDBJ databases">
        <authorList>
            <person name="Alioto T."/>
            <person name="Alioto T."/>
            <person name="Gomez Garrido J."/>
        </authorList>
    </citation>
    <scope>NUCLEOTIDE SEQUENCE [LARGE SCALE GENOMIC DNA]</scope>
</reference>
<protein>
    <submittedName>
        <fullName evidence="2">Diacylglycerol O-acyltransferase 3, cytosolic</fullName>
    </submittedName>
</protein>
<evidence type="ECO:0000313" key="2">
    <source>
        <dbReference type="EMBL" id="CAA3028701.1"/>
    </source>
</evidence>
<dbReference type="InterPro" id="IPR036249">
    <property type="entry name" value="Thioredoxin-like_sf"/>
</dbReference>
<sequence length="392" mass="41878">MEVSRFVLGQSSCFSIAGMDIHAPRSNYSASSSSLSNPCHGISGFSLRPGKMCGFSDTGHLEYYNYNNKSSGIIRCGKKENIKEKETKKVKNKLKLLKGLSKDLSTFTNMGFGFNSDEVKGSTITEAAELLMEQLEKLRAEEKELKKKRKEEKAKLKAERTQTQLECDMSSSSSSESSESECGEVVDMNSLKRAQAIPNPDTLQPVDEEAASTPITMSTQKGTAIELQPSISESVPAVLSTITEEKIDFGRGIQSCGSFNSVQESCSGTDSLGREASNVGLVKVDSAMKIEVCMGGKCKKSGAVALLEEFQKMVGIEVGVSGCKCMGKCRSGPNVRVQNNIEGVQAGGDDVSVRIPTNPLFIGVGLEDVDLIVASLLGENQPGEFSAAAAAS</sequence>